<sequence length="428" mass="50180">MKIFKMKSKNRIGTLGCVIALVGIILVSGKLHAQKVNTDSLLVSAYQSLKDGQYIQAIAKARMGKKEAPEYLDFYVVLGRANQLTKQKDSARYYYSHVLERNEKYEEAYTYWIGMELEDKNYDQAEILLAKARKSHPENSVFPMQQWRLYQDMGDFEKERTYLRELSSVFPSNSEITQRIFWLDSRYNSDRFGLQHTYTNFERDGIGPWHLSSVQYIRERKWGSIIGRVNYANRMANKETIAEGIQVEAETYFFTGKKSYAHLFGAYSGEIVFPEWRVGANYFQTLTKGWELDFGVRYTRVDSMDLPALTLGVGTYFGSYWVHVRSFFQEQESKWYPAFTLTTRYYLDSRFDYLNFVAGYGTSADESYIQSQLQNRISLNSYRVGLGYFRQLGGKFLVGAQGGYNRQEYLDSKWQNEWEAYLMFQYRL</sequence>
<keyword evidence="3" id="KW-1185">Reference proteome</keyword>
<name>I0WGN5_9FLAO</name>
<dbReference type="RefSeq" id="WP_008238086.1">
    <property type="nucleotide sequence ID" value="NZ_AJJU01000004.1"/>
</dbReference>
<reference evidence="2 3" key="1">
    <citation type="journal article" date="2012" name="J. Bacteriol.">
        <title>Genome Sequence of the Halotolerant Bacterium Imtechella halotolerans K1T.</title>
        <authorList>
            <person name="Kumar S."/>
            <person name="Vikram S."/>
            <person name="Subramanian S."/>
            <person name="Raghava G.P."/>
            <person name="Pinnaka A.K."/>
        </authorList>
    </citation>
    <scope>NUCLEOTIDE SEQUENCE [LARGE SCALE GENOMIC DNA]</scope>
    <source>
        <strain evidence="2 3">K1</strain>
    </source>
</reference>
<proteinExistence type="predicted"/>
<feature type="domain" description="YaiO beta-barrel" evidence="1">
    <location>
        <begin position="191"/>
        <end position="366"/>
    </location>
</feature>
<dbReference type="InterPro" id="IPR011990">
    <property type="entry name" value="TPR-like_helical_dom_sf"/>
</dbReference>
<dbReference type="InterPro" id="IPR030887">
    <property type="entry name" value="Beta-barrel_YaiO"/>
</dbReference>
<gene>
    <name evidence="2" type="ORF">W5A_05033</name>
</gene>
<dbReference type="Gene3D" id="1.25.40.10">
    <property type="entry name" value="Tetratricopeptide repeat domain"/>
    <property type="match status" value="1"/>
</dbReference>
<dbReference type="Pfam" id="PF19413">
    <property type="entry name" value="YaiO"/>
    <property type="match status" value="1"/>
</dbReference>
<dbReference type="eggNOG" id="COG0457">
    <property type="taxonomic scope" value="Bacteria"/>
</dbReference>
<accession>I0WGN5</accession>
<dbReference type="NCBIfam" id="TIGR04390">
    <property type="entry name" value="OMP_YaiO_dom"/>
    <property type="match status" value="1"/>
</dbReference>
<dbReference type="Proteomes" id="UP000005938">
    <property type="component" value="Unassembled WGS sequence"/>
</dbReference>
<dbReference type="OrthoDB" id="742239at2"/>
<dbReference type="STRING" id="946077.W5A_05033"/>
<dbReference type="AlphaFoldDB" id="I0WGN5"/>
<evidence type="ECO:0000313" key="3">
    <source>
        <dbReference type="Proteomes" id="UP000005938"/>
    </source>
</evidence>
<evidence type="ECO:0000259" key="1">
    <source>
        <dbReference type="Pfam" id="PF19413"/>
    </source>
</evidence>
<evidence type="ECO:0000313" key="2">
    <source>
        <dbReference type="EMBL" id="EID75551.1"/>
    </source>
</evidence>
<comment type="caution">
    <text evidence="2">The sequence shown here is derived from an EMBL/GenBank/DDBJ whole genome shotgun (WGS) entry which is preliminary data.</text>
</comment>
<dbReference type="EMBL" id="AJJU01000004">
    <property type="protein sequence ID" value="EID75551.1"/>
    <property type="molecule type" value="Genomic_DNA"/>
</dbReference>
<dbReference type="PATRIC" id="fig|946077.3.peg.1022"/>
<organism evidence="2 3">
    <name type="scientific">Imtechella halotolerans K1</name>
    <dbReference type="NCBI Taxonomy" id="946077"/>
    <lineage>
        <taxon>Bacteria</taxon>
        <taxon>Pseudomonadati</taxon>
        <taxon>Bacteroidota</taxon>
        <taxon>Flavobacteriia</taxon>
        <taxon>Flavobacteriales</taxon>
        <taxon>Flavobacteriaceae</taxon>
        <taxon>Imtechella</taxon>
    </lineage>
</organism>
<dbReference type="SUPFAM" id="SSF48452">
    <property type="entry name" value="TPR-like"/>
    <property type="match status" value="1"/>
</dbReference>
<protein>
    <recommendedName>
        <fullName evidence="1">YaiO beta-barrel domain-containing protein</fullName>
    </recommendedName>
</protein>